<feature type="compositionally biased region" description="Low complexity" evidence="8">
    <location>
        <begin position="57"/>
        <end position="69"/>
    </location>
</feature>
<dbReference type="PIRSF" id="PIRSF034005">
    <property type="entry name" value="OM_lipoprot_Omp19_bac"/>
    <property type="match status" value="1"/>
</dbReference>
<keyword evidence="3" id="KW-0732">Signal</keyword>
<feature type="region of interest" description="Disordered" evidence="8">
    <location>
        <begin position="53"/>
        <end position="115"/>
    </location>
</feature>
<keyword evidence="5" id="KW-0564">Palmitate</keyword>
<evidence type="ECO:0000256" key="7">
    <source>
        <dbReference type="ARBA" id="ARBA00023288"/>
    </source>
</evidence>
<dbReference type="eggNOG" id="ENOG503363Z">
    <property type="taxonomic scope" value="Bacteria"/>
</dbReference>
<comment type="caution">
    <text evidence="10">The sequence shown here is derived from an EMBL/GenBank/DDBJ whole genome shotgun (WGS) entry which is preliminary data.</text>
</comment>
<evidence type="ECO:0000256" key="5">
    <source>
        <dbReference type="ARBA" id="ARBA00023139"/>
    </source>
</evidence>
<feature type="domain" description="Alkaline proteinase inhibitor/ Outer membrane lipoprotein Omp19" evidence="9">
    <location>
        <begin position="122"/>
        <end position="212"/>
    </location>
</feature>
<evidence type="ECO:0000256" key="6">
    <source>
        <dbReference type="ARBA" id="ARBA00023237"/>
    </source>
</evidence>
<dbReference type="PATRIC" id="fig|472175.3.peg.3032"/>
<evidence type="ECO:0000256" key="8">
    <source>
        <dbReference type="SAM" id="MobiDB-lite"/>
    </source>
</evidence>
<comment type="similarity">
    <text evidence="2">Belongs to the rhizobiaceae omp19 lipoprotein family.</text>
</comment>
<evidence type="ECO:0000256" key="2">
    <source>
        <dbReference type="ARBA" id="ARBA00007138"/>
    </source>
</evidence>
<keyword evidence="7 10" id="KW-0449">Lipoprotein</keyword>
<dbReference type="Proteomes" id="UP000053675">
    <property type="component" value="Unassembled WGS sequence"/>
</dbReference>
<evidence type="ECO:0000256" key="4">
    <source>
        <dbReference type="ARBA" id="ARBA00023136"/>
    </source>
</evidence>
<evidence type="ECO:0000256" key="3">
    <source>
        <dbReference type="ARBA" id="ARBA00022729"/>
    </source>
</evidence>
<evidence type="ECO:0000259" key="9">
    <source>
        <dbReference type="Pfam" id="PF02974"/>
    </source>
</evidence>
<gene>
    <name evidence="10" type="ORF">EL18_03035</name>
</gene>
<evidence type="ECO:0000313" key="10">
    <source>
        <dbReference type="EMBL" id="KFB08781.1"/>
    </source>
</evidence>
<proteinExistence type="inferred from homology"/>
<dbReference type="GO" id="GO:0009279">
    <property type="term" value="C:cell outer membrane"/>
    <property type="evidence" value="ECO:0007669"/>
    <property type="project" value="UniProtKB-SubCell"/>
</dbReference>
<protein>
    <submittedName>
        <fullName evidence="10">Outer membrane lipoprotein omp19</fullName>
    </submittedName>
</protein>
<keyword evidence="4" id="KW-0472">Membrane</keyword>
<dbReference type="STRING" id="472175.EL18_03035"/>
<dbReference type="InterPro" id="IPR010571">
    <property type="entry name" value="OM_lipoprot_Omp19_bac"/>
</dbReference>
<dbReference type="Pfam" id="PF02974">
    <property type="entry name" value="Inh"/>
    <property type="match status" value="1"/>
</dbReference>
<evidence type="ECO:0000313" key="11">
    <source>
        <dbReference type="Proteomes" id="UP000053675"/>
    </source>
</evidence>
<organism evidence="10 11">
    <name type="scientific">Nitratireductor basaltis</name>
    <dbReference type="NCBI Taxonomy" id="472175"/>
    <lineage>
        <taxon>Bacteria</taxon>
        <taxon>Pseudomonadati</taxon>
        <taxon>Pseudomonadota</taxon>
        <taxon>Alphaproteobacteria</taxon>
        <taxon>Hyphomicrobiales</taxon>
        <taxon>Phyllobacteriaceae</taxon>
        <taxon>Nitratireductor</taxon>
    </lineage>
</organism>
<dbReference type="InterPro" id="IPR021140">
    <property type="entry name" value="Inh/Omp19"/>
</dbReference>
<dbReference type="EMBL" id="JMQM01000002">
    <property type="protein sequence ID" value="KFB08781.1"/>
    <property type="molecule type" value="Genomic_DNA"/>
</dbReference>
<dbReference type="InterPro" id="IPR016085">
    <property type="entry name" value="Protease_inh_B-barrel_dom"/>
</dbReference>
<keyword evidence="6" id="KW-0998">Cell outer membrane</keyword>
<accession>A0A084U745</accession>
<dbReference type="GO" id="GO:0004866">
    <property type="term" value="F:endopeptidase inhibitor activity"/>
    <property type="evidence" value="ECO:0007669"/>
    <property type="project" value="InterPro"/>
</dbReference>
<name>A0A084U745_9HYPH</name>
<sequence length="212" mass="21537">MLILHLCHGTGTLQGMIMASTEKGMRNSKTGLIAVSLMALALAGCQSGRLNPIQSSAPANPQPLNAAPAGQVTTNRLPPPANPSQFPQAPASNDQTQMAAVDPTDGTDLTPGASASANAADISKNSLVGSWSVASGGASCQMFLTLTKYGNASRGGTRGCSGDLQNMRGWDVAGKQLVLYDDSGNTIGRLYSSGAERLDGQTSGGSAVSLSR</sequence>
<keyword evidence="11" id="KW-1185">Reference proteome</keyword>
<dbReference type="Gene3D" id="2.40.128.10">
    <property type="match status" value="1"/>
</dbReference>
<comment type="subcellular location">
    <subcellularLocation>
        <location evidence="1">Cell outer membrane</location>
        <topology evidence="1">Lipid-anchor</topology>
    </subcellularLocation>
</comment>
<dbReference type="SUPFAM" id="SSF50882">
    <property type="entry name" value="beta-Barrel protease inhibitors"/>
    <property type="match status" value="1"/>
</dbReference>
<evidence type="ECO:0000256" key="1">
    <source>
        <dbReference type="ARBA" id="ARBA00004459"/>
    </source>
</evidence>
<reference evidence="10 11" key="1">
    <citation type="submission" date="2014-05" db="EMBL/GenBank/DDBJ databases">
        <title>Draft Genome Sequence of Nitratireductor basaltis Strain UMTGB225, A Marine Bacterium Isolated from Green Barrel Tunicate.</title>
        <authorList>
            <person name="Gan H.Y."/>
        </authorList>
    </citation>
    <scope>NUCLEOTIDE SEQUENCE [LARGE SCALE GENOMIC DNA]</scope>
    <source>
        <strain evidence="10 11">UMTGB225</strain>
    </source>
</reference>
<dbReference type="AlphaFoldDB" id="A0A084U745"/>
<feature type="compositionally biased region" description="Polar residues" evidence="8">
    <location>
        <begin position="83"/>
        <end position="98"/>
    </location>
</feature>